<evidence type="ECO:0000313" key="2">
    <source>
        <dbReference type="Proteomes" id="UP000006552"/>
    </source>
</evidence>
<gene>
    <name evidence="1" type="ORF">ebA2675</name>
</gene>
<dbReference type="STRING" id="76114.ebA2675"/>
<sequence>MPSCRQRRLIAERAEVRLVGGAPVVSAVRPAFVVEAQVGAQVGLGLGDAVIGLEVHLFVFHALPQPLDEDVVAPAALAVHADLDAVVFEQVGEIGAGELASLIGVEDLRAAVAMQRFAHRIEAEVISLYTTPHRRHADLNNR</sequence>
<dbReference type="Proteomes" id="UP000006552">
    <property type="component" value="Chromosome"/>
</dbReference>
<proteinExistence type="predicted"/>
<organism evidence="1 2">
    <name type="scientific">Aromatoleum aromaticum (strain DSM 19018 / LMG 30748 / EbN1)</name>
    <name type="common">Azoarcus sp. (strain EbN1)</name>
    <dbReference type="NCBI Taxonomy" id="76114"/>
    <lineage>
        <taxon>Bacteria</taxon>
        <taxon>Pseudomonadati</taxon>
        <taxon>Pseudomonadota</taxon>
        <taxon>Betaproteobacteria</taxon>
        <taxon>Rhodocyclales</taxon>
        <taxon>Rhodocyclaceae</taxon>
        <taxon>Aromatoleum</taxon>
    </lineage>
</organism>
<protein>
    <submittedName>
        <fullName evidence="1">Uncharacterized protein</fullName>
    </submittedName>
</protein>
<dbReference type="KEGG" id="eba:ebA2675"/>
<name>Q5P4Y2_AROAE</name>
<accession>Q5P4Y2</accession>
<dbReference type="EMBL" id="CR555306">
    <property type="protein sequence ID" value="CAI07630.1"/>
    <property type="molecule type" value="Genomic_DNA"/>
</dbReference>
<keyword evidence="2" id="KW-1185">Reference proteome</keyword>
<reference evidence="1 2" key="1">
    <citation type="journal article" date="2005" name="Arch. Microbiol.">
        <title>The genome sequence of an anaerobic aromatic-degrading denitrifying bacterium, strain EbN1.</title>
        <authorList>
            <person name="Rabus R."/>
            <person name="Kube M."/>
            <person name="Heider J."/>
            <person name="Beck A."/>
            <person name="Heitmann K."/>
            <person name="Widdel F."/>
            <person name="Reinhardt R."/>
        </authorList>
    </citation>
    <scope>NUCLEOTIDE SEQUENCE [LARGE SCALE GENOMIC DNA]</scope>
    <source>
        <strain evidence="1 2">EbN1</strain>
    </source>
</reference>
<evidence type="ECO:0000313" key="1">
    <source>
        <dbReference type="EMBL" id="CAI07630.1"/>
    </source>
</evidence>
<dbReference type="HOGENOM" id="CLU_2068223_0_0_4"/>
<dbReference type="AlphaFoldDB" id="Q5P4Y2"/>